<dbReference type="Pfam" id="PF09339">
    <property type="entry name" value="HTH_IclR"/>
    <property type="match status" value="1"/>
</dbReference>
<evidence type="ECO:0000256" key="1">
    <source>
        <dbReference type="ARBA" id="ARBA00023015"/>
    </source>
</evidence>
<dbReference type="Pfam" id="PF01614">
    <property type="entry name" value="IclR_C"/>
    <property type="match status" value="1"/>
</dbReference>
<dbReference type="PROSITE" id="PS51078">
    <property type="entry name" value="ICLR_ED"/>
    <property type="match status" value="1"/>
</dbReference>
<dbReference type="Gene3D" id="3.30.450.40">
    <property type="match status" value="1"/>
</dbReference>
<dbReference type="InterPro" id="IPR036390">
    <property type="entry name" value="WH_DNA-bd_sf"/>
</dbReference>
<dbReference type="InterPro" id="IPR005471">
    <property type="entry name" value="Tscrpt_reg_IclR_N"/>
</dbReference>
<keyword evidence="2" id="KW-0238">DNA-binding</keyword>
<proteinExistence type="predicted"/>
<protein>
    <submittedName>
        <fullName evidence="6">Transcriptional regulator, IclR family</fullName>
    </submittedName>
</protein>
<dbReference type="Proteomes" id="UP000000310">
    <property type="component" value="Chromosome"/>
</dbReference>
<dbReference type="InterPro" id="IPR029016">
    <property type="entry name" value="GAF-like_dom_sf"/>
</dbReference>
<dbReference type="InterPro" id="IPR050707">
    <property type="entry name" value="HTH_MetabolicPath_Reg"/>
</dbReference>
<dbReference type="SUPFAM" id="SSF46785">
    <property type="entry name" value="Winged helix' DNA-binding domain"/>
    <property type="match status" value="1"/>
</dbReference>
<keyword evidence="7" id="KW-1185">Reference proteome</keyword>
<dbReference type="SMART" id="SM00346">
    <property type="entry name" value="HTH_ICLR"/>
    <property type="match status" value="1"/>
</dbReference>
<reference evidence="6 7" key="1">
    <citation type="journal article" date="2011" name="Stand. Genomic Sci.">
        <title>Complete genome sequence of the gliding, heparinolytic Pedobacter saltans type strain (113).</title>
        <authorList>
            <person name="Liolios K."/>
            <person name="Sikorski J."/>
            <person name="Lu M."/>
            <person name="Nolan M."/>
            <person name="Lapidus A."/>
            <person name="Lucas S."/>
            <person name="Hammon N."/>
            <person name="Deshpande S."/>
            <person name="Cheng J.F."/>
            <person name="Tapia R."/>
            <person name="Han C."/>
            <person name="Goodwin L."/>
            <person name="Pitluck S."/>
            <person name="Huntemann M."/>
            <person name="Ivanova N."/>
            <person name="Pagani I."/>
            <person name="Mavromatis K."/>
            <person name="Ovchinikova G."/>
            <person name="Pati A."/>
            <person name="Chen A."/>
            <person name="Palaniappan K."/>
            <person name="Land M."/>
            <person name="Hauser L."/>
            <person name="Brambilla E.M."/>
            <person name="Kotsyurbenko O."/>
            <person name="Rohde M."/>
            <person name="Tindall B.J."/>
            <person name="Abt B."/>
            <person name="Goker M."/>
            <person name="Detter J.C."/>
            <person name="Woyke T."/>
            <person name="Bristow J."/>
            <person name="Eisen J.A."/>
            <person name="Markowitz V."/>
            <person name="Hugenholtz P."/>
            <person name="Klenk H.P."/>
            <person name="Kyrpides N.C."/>
        </authorList>
    </citation>
    <scope>NUCLEOTIDE SEQUENCE [LARGE SCALE GENOMIC DNA]</scope>
    <source>
        <strain evidence="7">ATCC 51119 / DSM 12145 / JCM 21818 / LMG 10337 / NBRC 100064 / NCIMB 13643</strain>
    </source>
</reference>
<evidence type="ECO:0000259" key="4">
    <source>
        <dbReference type="PROSITE" id="PS51077"/>
    </source>
</evidence>
<feature type="domain" description="HTH iclR-type" evidence="4">
    <location>
        <begin position="2"/>
        <end position="65"/>
    </location>
</feature>
<dbReference type="GO" id="GO:0003700">
    <property type="term" value="F:DNA-binding transcription factor activity"/>
    <property type="evidence" value="ECO:0007669"/>
    <property type="project" value="TreeGrafter"/>
</dbReference>
<dbReference type="SUPFAM" id="SSF55781">
    <property type="entry name" value="GAF domain-like"/>
    <property type="match status" value="1"/>
</dbReference>
<evidence type="ECO:0000259" key="5">
    <source>
        <dbReference type="PROSITE" id="PS51078"/>
    </source>
</evidence>
<sequence>MIQVIQRALDIFEFLAEEPHKSRSLSEISNAIGIQPSTCANIVKTLVQRGYLVKSQNQKAYFLGGQWHQVISRELYYDKLINVSRQELESLGQRINENAFVAVLEKNQRKILVKKDSTQQVQAYTPDLKNAYDTSTGRLLVALKTDEELKQFIDMYGLPEEQVWSGMSDQNVFIKEIEKIRKSGYAIIEDSGQIIGFAAPIILNEKVIAALSVYMPAFRYSEDIHNLFVDLGLQTARRISEMLKL</sequence>
<dbReference type="Gene3D" id="1.10.10.10">
    <property type="entry name" value="Winged helix-like DNA-binding domain superfamily/Winged helix DNA-binding domain"/>
    <property type="match status" value="1"/>
</dbReference>
<dbReference type="eggNOG" id="COG1414">
    <property type="taxonomic scope" value="Bacteria"/>
</dbReference>
<dbReference type="OrthoDB" id="940174at2"/>
<reference evidence="7" key="2">
    <citation type="submission" date="2011-02" db="EMBL/GenBank/DDBJ databases">
        <title>The complete genome of Pedobacter saltans DSM 12145.</title>
        <authorList>
            <consortium name="US DOE Joint Genome Institute (JGI-PGF)"/>
            <person name="Lucas S."/>
            <person name="Copeland A."/>
            <person name="Lapidus A."/>
            <person name="Bruce D."/>
            <person name="Goodwin L."/>
            <person name="Pitluck S."/>
            <person name="Kyrpides N."/>
            <person name="Mavromatis K."/>
            <person name="Pagani I."/>
            <person name="Ivanova N."/>
            <person name="Ovchinnikova G."/>
            <person name="Lu M."/>
            <person name="Detter J.C."/>
            <person name="Han C."/>
            <person name="Land M."/>
            <person name="Hauser L."/>
            <person name="Markowitz V."/>
            <person name="Cheng J.-F."/>
            <person name="Hugenholtz P."/>
            <person name="Woyke T."/>
            <person name="Wu D."/>
            <person name="Tindall B."/>
            <person name="Pomrenke H.G."/>
            <person name="Brambilla E."/>
            <person name="Klenk H.-P."/>
            <person name="Eisen J.A."/>
        </authorList>
    </citation>
    <scope>NUCLEOTIDE SEQUENCE [LARGE SCALE GENOMIC DNA]</scope>
    <source>
        <strain evidence="7">ATCC 51119 / DSM 12145 / JCM 21818 / LMG 10337 / NBRC 100064 / NCIMB 13643</strain>
    </source>
</reference>
<keyword evidence="3" id="KW-0804">Transcription</keyword>
<evidence type="ECO:0000313" key="6">
    <source>
        <dbReference type="EMBL" id="ADY51070.1"/>
    </source>
</evidence>
<organism evidence="6 7">
    <name type="scientific">Pseudopedobacter saltans (strain ATCC 51119 / DSM 12145 / JCM 21818 / CCUG 39354 / LMG 10337 / NBRC 100064 / NCIMB 13643)</name>
    <name type="common">Pedobacter saltans</name>
    <dbReference type="NCBI Taxonomy" id="762903"/>
    <lineage>
        <taxon>Bacteria</taxon>
        <taxon>Pseudomonadati</taxon>
        <taxon>Bacteroidota</taxon>
        <taxon>Sphingobacteriia</taxon>
        <taxon>Sphingobacteriales</taxon>
        <taxon>Sphingobacteriaceae</taxon>
        <taxon>Pseudopedobacter</taxon>
    </lineage>
</organism>
<dbReference type="PROSITE" id="PS51077">
    <property type="entry name" value="HTH_ICLR"/>
    <property type="match status" value="1"/>
</dbReference>
<dbReference type="PANTHER" id="PTHR30136">
    <property type="entry name" value="HELIX-TURN-HELIX TRANSCRIPTIONAL REGULATOR, ICLR FAMILY"/>
    <property type="match status" value="1"/>
</dbReference>
<keyword evidence="1" id="KW-0805">Transcription regulation</keyword>
<evidence type="ECO:0000256" key="3">
    <source>
        <dbReference type="ARBA" id="ARBA00023163"/>
    </source>
</evidence>
<dbReference type="GO" id="GO:0003677">
    <property type="term" value="F:DNA binding"/>
    <property type="evidence" value="ECO:0007669"/>
    <property type="project" value="UniProtKB-KW"/>
</dbReference>
<dbReference type="PANTHER" id="PTHR30136:SF24">
    <property type="entry name" value="HTH-TYPE TRANSCRIPTIONAL REPRESSOR ALLR"/>
    <property type="match status" value="1"/>
</dbReference>
<dbReference type="KEGG" id="psn:Pedsa_0488"/>
<dbReference type="STRING" id="762903.Pedsa_0488"/>
<dbReference type="InterPro" id="IPR036388">
    <property type="entry name" value="WH-like_DNA-bd_sf"/>
</dbReference>
<dbReference type="GO" id="GO:0045892">
    <property type="term" value="P:negative regulation of DNA-templated transcription"/>
    <property type="evidence" value="ECO:0007669"/>
    <property type="project" value="TreeGrafter"/>
</dbReference>
<dbReference type="AlphaFoldDB" id="F0S6J4"/>
<dbReference type="HOGENOM" id="CLU_062618_4_3_10"/>
<dbReference type="InterPro" id="IPR014757">
    <property type="entry name" value="Tscrpt_reg_IclR_C"/>
</dbReference>
<dbReference type="EMBL" id="CP002545">
    <property type="protein sequence ID" value="ADY51070.1"/>
    <property type="molecule type" value="Genomic_DNA"/>
</dbReference>
<accession>F0S6J4</accession>
<gene>
    <name evidence="6" type="ordered locus">Pedsa_0488</name>
</gene>
<name>F0S6J4_PSESL</name>
<evidence type="ECO:0000256" key="2">
    <source>
        <dbReference type="ARBA" id="ARBA00023125"/>
    </source>
</evidence>
<feature type="domain" description="IclR-ED" evidence="5">
    <location>
        <begin position="59"/>
        <end position="245"/>
    </location>
</feature>
<evidence type="ECO:0000313" key="7">
    <source>
        <dbReference type="Proteomes" id="UP000000310"/>
    </source>
</evidence>
<dbReference type="RefSeq" id="WP_013631573.1">
    <property type="nucleotide sequence ID" value="NC_015177.1"/>
</dbReference>